<reference evidence="4" key="1">
    <citation type="journal article" date="2019" name="Int. J. Syst. Evol. Microbiol.">
        <title>The Global Catalogue of Microorganisms (GCM) 10K type strain sequencing project: providing services to taxonomists for standard genome sequencing and annotation.</title>
        <authorList>
            <consortium name="The Broad Institute Genomics Platform"/>
            <consortium name="The Broad Institute Genome Sequencing Center for Infectious Disease"/>
            <person name="Wu L."/>
            <person name="Ma J."/>
        </authorList>
    </citation>
    <scope>NUCLEOTIDE SEQUENCE [LARGE SCALE GENOMIC DNA]</scope>
    <source>
        <strain evidence="4">CGMCC 4.7427</strain>
    </source>
</reference>
<dbReference type="InterPro" id="IPR016087">
    <property type="entry name" value="Chalcone_isomerase"/>
</dbReference>
<dbReference type="Pfam" id="PF16036">
    <property type="entry name" value="Chalcone_3"/>
    <property type="match status" value="1"/>
</dbReference>
<keyword evidence="1" id="KW-0732">Signal</keyword>
<dbReference type="InterPro" id="IPR016088">
    <property type="entry name" value="Chalcone_isomerase_3-sand"/>
</dbReference>
<keyword evidence="3" id="KW-0413">Isomerase</keyword>
<dbReference type="SUPFAM" id="SSF54626">
    <property type="entry name" value="Chalcone isomerase"/>
    <property type="match status" value="1"/>
</dbReference>
<dbReference type="Gene3D" id="3.50.70.10">
    <property type="match status" value="1"/>
</dbReference>
<protein>
    <submittedName>
        <fullName evidence="3">Chalcone isomerase family protein</fullName>
    </submittedName>
</protein>
<comment type="caution">
    <text evidence="3">The sequence shown here is derived from an EMBL/GenBank/DDBJ whole genome shotgun (WGS) entry which is preliminary data.</text>
</comment>
<accession>A0ABV9L509</accession>
<feature type="domain" description="Chalcone isomerase" evidence="2">
    <location>
        <begin position="22"/>
        <end position="185"/>
    </location>
</feature>
<dbReference type="Proteomes" id="UP001595878">
    <property type="component" value="Unassembled WGS sequence"/>
</dbReference>
<evidence type="ECO:0000313" key="4">
    <source>
        <dbReference type="Proteomes" id="UP001595878"/>
    </source>
</evidence>
<feature type="signal peptide" evidence="1">
    <location>
        <begin position="1"/>
        <end position="19"/>
    </location>
</feature>
<keyword evidence="4" id="KW-1185">Reference proteome</keyword>
<evidence type="ECO:0000259" key="2">
    <source>
        <dbReference type="Pfam" id="PF16036"/>
    </source>
</evidence>
<organism evidence="3 4">
    <name type="scientific">Dokdonia genika</name>
    <dbReference type="NCBI Taxonomy" id="308113"/>
    <lineage>
        <taxon>Bacteria</taxon>
        <taxon>Pseudomonadati</taxon>
        <taxon>Bacteroidota</taxon>
        <taxon>Flavobacteriia</taxon>
        <taxon>Flavobacteriales</taxon>
        <taxon>Flavobacteriaceae</taxon>
        <taxon>Dokdonia</taxon>
    </lineage>
</organism>
<gene>
    <name evidence="3" type="ORF">ACFO5T_00505</name>
</gene>
<dbReference type="EMBL" id="JBHSHB010000003">
    <property type="protein sequence ID" value="MFC4688896.1"/>
    <property type="molecule type" value="Genomic_DNA"/>
</dbReference>
<name>A0ABV9L509_9FLAO</name>
<feature type="chain" id="PRO_5047539678" evidence="1">
    <location>
        <begin position="20"/>
        <end position="187"/>
    </location>
</feature>
<dbReference type="RefSeq" id="WP_375253401.1">
    <property type="nucleotide sequence ID" value="NZ_JBHSHB010000003.1"/>
</dbReference>
<dbReference type="InterPro" id="IPR036298">
    <property type="entry name" value="Chalcone_isomerase_sf"/>
</dbReference>
<evidence type="ECO:0000313" key="3">
    <source>
        <dbReference type="EMBL" id="MFC4688896.1"/>
    </source>
</evidence>
<dbReference type="GO" id="GO:0016853">
    <property type="term" value="F:isomerase activity"/>
    <property type="evidence" value="ECO:0007669"/>
    <property type="project" value="UniProtKB-KW"/>
</dbReference>
<proteinExistence type="predicted"/>
<evidence type="ECO:0000256" key="1">
    <source>
        <dbReference type="SAM" id="SignalP"/>
    </source>
</evidence>
<sequence>MKKYLLALVAVCSLTFSQAQTVVGDATLPNTMTVEGTDLVLNGAGMREKVIFDLYAGGLYLASKKSDAAAIVNADETMAMKLDIVSGMVSSKKMIGAVDDGFDASMNGDTSALDAQITKFKGFFSDKIVKTNVFDIAYIKGKGTVVYKNGKEVGMIPGLEFKKALFGIWLGSDPADDDLKEAMLGKN</sequence>